<dbReference type="InterPro" id="IPR008927">
    <property type="entry name" value="6-PGluconate_DH-like_C_sf"/>
</dbReference>
<dbReference type="Gene3D" id="1.10.1040.10">
    <property type="entry name" value="N-(1-d-carboxylethyl)-l-norvaline Dehydrogenase, domain 2"/>
    <property type="match status" value="1"/>
</dbReference>
<evidence type="ECO:0000313" key="7">
    <source>
        <dbReference type="Proteomes" id="UP001321498"/>
    </source>
</evidence>
<dbReference type="SUPFAM" id="SSF48179">
    <property type="entry name" value="6-phosphogluconate dehydrogenase C-terminal domain-like"/>
    <property type="match status" value="1"/>
</dbReference>
<evidence type="ECO:0000259" key="4">
    <source>
        <dbReference type="Pfam" id="PF00725"/>
    </source>
</evidence>
<accession>A0ABM8GFT1</accession>
<evidence type="ECO:0000256" key="2">
    <source>
        <dbReference type="ARBA" id="ARBA00009463"/>
    </source>
</evidence>
<dbReference type="PROSITE" id="PS00067">
    <property type="entry name" value="3HCDH"/>
    <property type="match status" value="1"/>
</dbReference>
<comment type="pathway">
    <text evidence="1">Lipid metabolism; butanoate metabolism.</text>
</comment>
<dbReference type="Proteomes" id="UP001321498">
    <property type="component" value="Chromosome"/>
</dbReference>
<comment type="similarity">
    <text evidence="2">Belongs to the 3-hydroxyacyl-CoA dehydrogenase family.</text>
</comment>
<sequence>MSSLPKIATVVGSGTMGPGIAATLARAGVVVRVYDISDQAIENAKASYAMVNGVLETVGTPKADGGSVTFGTDLAESVADTELVIEAIPERLELKKALLAQLEEGLIGDDVIIASNTSGIPITTMGEGMKAPGRLIGMHWSNPPHLIPMIEVIPGDATDPALVDQVVDIVKAFDYVPVVEKETPGFVENRVLYAILRECLDLLEKGIVTPEGLDACVKWGIGYKLSVIGPTRLLDMAGLDIYKAVSGYLNADLADRKDTPPMIEEKIAAGTLGFKSGGGMYEYDGPEAIAAKRKEIVTGLVAARKTLSSIPNV</sequence>
<dbReference type="SUPFAM" id="SSF51735">
    <property type="entry name" value="NAD(P)-binding Rossmann-fold domains"/>
    <property type="match status" value="1"/>
</dbReference>
<dbReference type="InterPro" id="IPR036291">
    <property type="entry name" value="NAD(P)-bd_dom_sf"/>
</dbReference>
<proteinExistence type="inferred from homology"/>
<keyword evidence="3" id="KW-0560">Oxidoreductase</keyword>
<reference evidence="7" key="1">
    <citation type="journal article" date="2019" name="Int. J. Syst. Evol. Microbiol.">
        <title>The Global Catalogue of Microorganisms (GCM) 10K type strain sequencing project: providing services to taxonomists for standard genome sequencing and annotation.</title>
        <authorList>
            <consortium name="The Broad Institute Genomics Platform"/>
            <consortium name="The Broad Institute Genome Sequencing Center for Infectious Disease"/>
            <person name="Wu L."/>
            <person name="Ma J."/>
        </authorList>
    </citation>
    <scope>NUCLEOTIDE SEQUENCE [LARGE SCALE GENOMIC DNA]</scope>
    <source>
        <strain evidence="7">NBRC 108725</strain>
    </source>
</reference>
<dbReference type="InterPro" id="IPR013328">
    <property type="entry name" value="6PGD_dom2"/>
</dbReference>
<dbReference type="RefSeq" id="WP_286277156.1">
    <property type="nucleotide sequence ID" value="NZ_AP027731.1"/>
</dbReference>
<gene>
    <name evidence="6" type="ORF">GCM10025866_31130</name>
</gene>
<dbReference type="Pfam" id="PF00725">
    <property type="entry name" value="3HCDH"/>
    <property type="match status" value="1"/>
</dbReference>
<feature type="domain" description="3-hydroxyacyl-CoA dehydrogenase NAD binding" evidence="5">
    <location>
        <begin position="9"/>
        <end position="182"/>
    </location>
</feature>
<dbReference type="EMBL" id="AP027731">
    <property type="protein sequence ID" value="BDZ47204.1"/>
    <property type="molecule type" value="Genomic_DNA"/>
</dbReference>
<name>A0ABM8GFT1_9MICO</name>
<evidence type="ECO:0000259" key="5">
    <source>
        <dbReference type="Pfam" id="PF02737"/>
    </source>
</evidence>
<evidence type="ECO:0000256" key="1">
    <source>
        <dbReference type="ARBA" id="ARBA00005086"/>
    </source>
</evidence>
<organism evidence="6 7">
    <name type="scientific">Naasia aerilata</name>
    <dbReference type="NCBI Taxonomy" id="1162966"/>
    <lineage>
        <taxon>Bacteria</taxon>
        <taxon>Bacillati</taxon>
        <taxon>Actinomycetota</taxon>
        <taxon>Actinomycetes</taxon>
        <taxon>Micrococcales</taxon>
        <taxon>Microbacteriaceae</taxon>
        <taxon>Naasia</taxon>
    </lineage>
</organism>
<dbReference type="PANTHER" id="PTHR48075">
    <property type="entry name" value="3-HYDROXYACYL-COA DEHYDROGENASE FAMILY PROTEIN"/>
    <property type="match status" value="1"/>
</dbReference>
<feature type="domain" description="3-hydroxyacyl-CoA dehydrogenase C-terminal" evidence="4">
    <location>
        <begin position="185"/>
        <end position="283"/>
    </location>
</feature>
<dbReference type="Gene3D" id="3.40.50.720">
    <property type="entry name" value="NAD(P)-binding Rossmann-like Domain"/>
    <property type="match status" value="1"/>
</dbReference>
<dbReference type="Pfam" id="PF02737">
    <property type="entry name" value="3HCDH_N"/>
    <property type="match status" value="1"/>
</dbReference>
<evidence type="ECO:0000313" key="6">
    <source>
        <dbReference type="EMBL" id="BDZ47204.1"/>
    </source>
</evidence>
<keyword evidence="7" id="KW-1185">Reference proteome</keyword>
<dbReference type="InterPro" id="IPR006108">
    <property type="entry name" value="3HC_DH_C"/>
</dbReference>
<protein>
    <submittedName>
        <fullName evidence="6">3-hydroxybutyryl-CoA dehydrogenase</fullName>
    </submittedName>
</protein>
<dbReference type="PIRSF" id="PIRSF000105">
    <property type="entry name" value="HCDH"/>
    <property type="match status" value="1"/>
</dbReference>
<dbReference type="InterPro" id="IPR006180">
    <property type="entry name" value="3-OHacyl-CoA_DH_CS"/>
</dbReference>
<dbReference type="PANTHER" id="PTHR48075:SF5">
    <property type="entry name" value="3-HYDROXYBUTYRYL-COA DEHYDROGENASE"/>
    <property type="match status" value="1"/>
</dbReference>
<dbReference type="InterPro" id="IPR022694">
    <property type="entry name" value="3-OHacyl-CoA_DH"/>
</dbReference>
<dbReference type="InterPro" id="IPR006176">
    <property type="entry name" value="3-OHacyl-CoA_DH_NAD-bd"/>
</dbReference>
<evidence type="ECO:0000256" key="3">
    <source>
        <dbReference type="ARBA" id="ARBA00023002"/>
    </source>
</evidence>